<protein>
    <submittedName>
        <fullName evidence="2">Uncharacterized protein</fullName>
    </submittedName>
</protein>
<evidence type="ECO:0000313" key="2">
    <source>
        <dbReference type="EMBL" id="KAK7508245.1"/>
    </source>
</evidence>
<gene>
    <name evidence="2" type="ORF">BaRGS_00000484</name>
</gene>
<sequence>DRVVGLATWPVVLVAFSATGTPERPSASYVTQTVFAVSAIGPAVLICIVRGRAQSFSNLRTFRE</sequence>
<name>A0ABD0M9W1_9CAEN</name>
<organism evidence="2 3">
    <name type="scientific">Batillaria attramentaria</name>
    <dbReference type="NCBI Taxonomy" id="370345"/>
    <lineage>
        <taxon>Eukaryota</taxon>
        <taxon>Metazoa</taxon>
        <taxon>Spiralia</taxon>
        <taxon>Lophotrochozoa</taxon>
        <taxon>Mollusca</taxon>
        <taxon>Gastropoda</taxon>
        <taxon>Caenogastropoda</taxon>
        <taxon>Sorbeoconcha</taxon>
        <taxon>Cerithioidea</taxon>
        <taxon>Batillariidae</taxon>
        <taxon>Batillaria</taxon>
    </lineage>
</organism>
<reference evidence="2 3" key="1">
    <citation type="journal article" date="2023" name="Sci. Data">
        <title>Genome assembly of the Korean intertidal mud-creeper Batillaria attramentaria.</title>
        <authorList>
            <person name="Patra A.K."/>
            <person name="Ho P.T."/>
            <person name="Jun S."/>
            <person name="Lee S.J."/>
            <person name="Kim Y."/>
            <person name="Won Y.J."/>
        </authorList>
    </citation>
    <scope>NUCLEOTIDE SEQUENCE [LARGE SCALE GENOMIC DNA]</scope>
    <source>
        <strain evidence="2">Wonlab-2016</strain>
    </source>
</reference>
<accession>A0ABD0M9W1</accession>
<dbReference type="AlphaFoldDB" id="A0ABD0M9W1"/>
<keyword evidence="3" id="KW-1185">Reference proteome</keyword>
<evidence type="ECO:0000313" key="3">
    <source>
        <dbReference type="Proteomes" id="UP001519460"/>
    </source>
</evidence>
<proteinExistence type="predicted"/>
<dbReference type="EMBL" id="JACVVK020000002">
    <property type="protein sequence ID" value="KAK7508245.1"/>
    <property type="molecule type" value="Genomic_DNA"/>
</dbReference>
<evidence type="ECO:0000256" key="1">
    <source>
        <dbReference type="SAM" id="Phobius"/>
    </source>
</evidence>
<comment type="caution">
    <text evidence="2">The sequence shown here is derived from an EMBL/GenBank/DDBJ whole genome shotgun (WGS) entry which is preliminary data.</text>
</comment>
<feature type="transmembrane region" description="Helical" evidence="1">
    <location>
        <begin position="27"/>
        <end position="49"/>
    </location>
</feature>
<keyword evidence="1" id="KW-1133">Transmembrane helix</keyword>
<dbReference type="Proteomes" id="UP001519460">
    <property type="component" value="Unassembled WGS sequence"/>
</dbReference>
<keyword evidence="1" id="KW-0472">Membrane</keyword>
<keyword evidence="1" id="KW-0812">Transmembrane</keyword>
<feature type="non-terminal residue" evidence="2">
    <location>
        <position position="1"/>
    </location>
</feature>